<dbReference type="AlphaFoldDB" id="A0A7X4VY76"/>
<dbReference type="GO" id="GO:0003677">
    <property type="term" value="F:DNA binding"/>
    <property type="evidence" value="ECO:0007669"/>
    <property type="project" value="UniProtKB-KW"/>
</dbReference>
<dbReference type="PRINTS" id="PR00039">
    <property type="entry name" value="HTHLYSR"/>
</dbReference>
<dbReference type="GO" id="GO:0003700">
    <property type="term" value="F:DNA-binding transcription factor activity"/>
    <property type="evidence" value="ECO:0007669"/>
    <property type="project" value="InterPro"/>
</dbReference>
<proteinExistence type="inferred from homology"/>
<dbReference type="PROSITE" id="PS50931">
    <property type="entry name" value="HTH_LYSR"/>
    <property type="match status" value="1"/>
</dbReference>
<protein>
    <submittedName>
        <fullName evidence="6">LysR family transcriptional regulator</fullName>
    </submittedName>
</protein>
<dbReference type="InterPro" id="IPR000847">
    <property type="entry name" value="LysR_HTH_N"/>
</dbReference>
<reference evidence="6 7" key="1">
    <citation type="submission" date="2019-12" db="EMBL/GenBank/DDBJ databases">
        <title>Draft genome sequencing of Halomonas icarensis D1-1.</title>
        <authorList>
            <person name="Pandiyan K."/>
            <person name="Kushwaha P."/>
            <person name="Gowdham M."/>
            <person name="Chakdar H."/>
            <person name="Singh A."/>
            <person name="Kumar M."/>
            <person name="Saxena A.K."/>
        </authorList>
    </citation>
    <scope>NUCLEOTIDE SEQUENCE [LARGE SCALE GENOMIC DNA]</scope>
    <source>
        <strain evidence="6 7">D1-1</strain>
    </source>
</reference>
<keyword evidence="4" id="KW-0804">Transcription</keyword>
<evidence type="ECO:0000256" key="2">
    <source>
        <dbReference type="ARBA" id="ARBA00023015"/>
    </source>
</evidence>
<evidence type="ECO:0000256" key="1">
    <source>
        <dbReference type="ARBA" id="ARBA00009437"/>
    </source>
</evidence>
<comment type="similarity">
    <text evidence="1">Belongs to the LysR transcriptional regulatory family.</text>
</comment>
<comment type="caution">
    <text evidence="6">The sequence shown here is derived from an EMBL/GenBank/DDBJ whole genome shotgun (WGS) entry which is preliminary data.</text>
</comment>
<feature type="domain" description="HTH lysR-type" evidence="5">
    <location>
        <begin position="1"/>
        <end position="58"/>
    </location>
</feature>
<dbReference type="PANTHER" id="PTHR30579:SF8">
    <property type="entry name" value="HTH-TYPE TRANSCRIPTIONAL REGULATOR HDFR"/>
    <property type="match status" value="1"/>
</dbReference>
<evidence type="ECO:0000259" key="5">
    <source>
        <dbReference type="PROSITE" id="PS50931"/>
    </source>
</evidence>
<dbReference type="InterPro" id="IPR036388">
    <property type="entry name" value="WH-like_DNA-bd_sf"/>
</dbReference>
<dbReference type="InterPro" id="IPR036390">
    <property type="entry name" value="WH_DNA-bd_sf"/>
</dbReference>
<evidence type="ECO:0000313" key="6">
    <source>
        <dbReference type="EMBL" id="NAW12372.1"/>
    </source>
</evidence>
<evidence type="ECO:0000256" key="3">
    <source>
        <dbReference type="ARBA" id="ARBA00023125"/>
    </source>
</evidence>
<dbReference type="RefSeq" id="WP_161422872.1">
    <property type="nucleotide sequence ID" value="NZ_JARWMY010000012.1"/>
</dbReference>
<dbReference type="Proteomes" id="UP000448235">
    <property type="component" value="Unassembled WGS sequence"/>
</dbReference>
<keyword evidence="2" id="KW-0805">Transcription regulation</keyword>
<evidence type="ECO:0000313" key="7">
    <source>
        <dbReference type="Proteomes" id="UP000448235"/>
    </source>
</evidence>
<dbReference type="Pfam" id="PF00126">
    <property type="entry name" value="HTH_1"/>
    <property type="match status" value="1"/>
</dbReference>
<dbReference type="FunFam" id="1.10.10.10:FF:000001">
    <property type="entry name" value="LysR family transcriptional regulator"/>
    <property type="match status" value="1"/>
</dbReference>
<dbReference type="SUPFAM" id="SSF46785">
    <property type="entry name" value="Winged helix' DNA-binding domain"/>
    <property type="match status" value="1"/>
</dbReference>
<dbReference type="PANTHER" id="PTHR30579">
    <property type="entry name" value="TRANSCRIPTIONAL REGULATOR"/>
    <property type="match status" value="1"/>
</dbReference>
<gene>
    <name evidence="6" type="ORF">GRB80_05900</name>
</gene>
<dbReference type="InterPro" id="IPR050176">
    <property type="entry name" value="LTTR"/>
</dbReference>
<name>A0A7X4VY76_9GAMM</name>
<dbReference type="InterPro" id="IPR005119">
    <property type="entry name" value="LysR_subst-bd"/>
</dbReference>
<keyword evidence="7" id="KW-1185">Reference proteome</keyword>
<keyword evidence="3" id="KW-0238">DNA-binding</keyword>
<dbReference type="SUPFAM" id="SSF53850">
    <property type="entry name" value="Periplasmic binding protein-like II"/>
    <property type="match status" value="1"/>
</dbReference>
<dbReference type="Pfam" id="PF03466">
    <property type="entry name" value="LysR_substrate"/>
    <property type="match status" value="1"/>
</dbReference>
<dbReference type="EMBL" id="WUTS01000001">
    <property type="protein sequence ID" value="NAW12372.1"/>
    <property type="molecule type" value="Genomic_DNA"/>
</dbReference>
<dbReference type="Gene3D" id="1.10.10.10">
    <property type="entry name" value="Winged helix-like DNA-binding domain superfamily/Winged helix DNA-binding domain"/>
    <property type="match status" value="1"/>
</dbReference>
<accession>A0A7X4VY76</accession>
<dbReference type="Gene3D" id="3.40.190.10">
    <property type="entry name" value="Periplasmic binding protein-like II"/>
    <property type="match status" value="1"/>
</dbReference>
<sequence>MDIELARTFLGILRYGSFSEAAESLHVTQTTVTMRMRKLEERLGCRLLERNRGGVAMTADGERFAEHAARLVQVWEAAQRELPLPQGIRRVLSLGGETSLWDPLLTGWLNALRESQPQLAVRIEVGARRELQEKLTQGMLDAALVHQVDYWPSMQVELLQEERLVMVRKPGADATSPYLYVDWGELFRREHDAALPQFASPVIEVNLGPLALHYLLSHSGAGYFRLGVVQPYLDQGVLERVPGMPEFSYPVYLLHPRERRPAGLDDALTLLYRQVGRVE</sequence>
<organism evidence="6 7">
    <name type="scientific">Halomonas icarae</name>
    <dbReference type="NCBI Taxonomy" id="2691040"/>
    <lineage>
        <taxon>Bacteria</taxon>
        <taxon>Pseudomonadati</taxon>
        <taxon>Pseudomonadota</taxon>
        <taxon>Gammaproteobacteria</taxon>
        <taxon>Oceanospirillales</taxon>
        <taxon>Halomonadaceae</taxon>
        <taxon>Halomonas</taxon>
    </lineage>
</organism>
<evidence type="ECO:0000256" key="4">
    <source>
        <dbReference type="ARBA" id="ARBA00023163"/>
    </source>
</evidence>